<keyword evidence="7" id="KW-0791">Threonine biosynthesis</keyword>
<dbReference type="OrthoDB" id="9808167at2"/>
<evidence type="ECO:0000256" key="2">
    <source>
        <dbReference type="ARBA" id="ARBA00005062"/>
    </source>
</evidence>
<dbReference type="UniPathway" id="UPA00050">
    <property type="reaction ID" value="UER00063"/>
</dbReference>
<feature type="binding site" evidence="12">
    <location>
        <position position="107"/>
    </location>
    <ligand>
        <name>NADPH</name>
        <dbReference type="ChEBI" id="CHEBI:57783"/>
    </ligand>
</feature>
<feature type="binding site" evidence="12">
    <location>
        <position position="192"/>
    </location>
    <ligand>
        <name>L-homoserine</name>
        <dbReference type="ChEBI" id="CHEBI:57476"/>
    </ligand>
</feature>
<dbReference type="SUPFAM" id="SSF55021">
    <property type="entry name" value="ACT-like"/>
    <property type="match status" value="1"/>
</dbReference>
<evidence type="ECO:0000256" key="11">
    <source>
        <dbReference type="PIRSR" id="PIRSR000098-1"/>
    </source>
</evidence>
<dbReference type="Gene3D" id="3.40.50.720">
    <property type="entry name" value="NAD(P)-binding Rossmann-like Domain"/>
    <property type="match status" value="1"/>
</dbReference>
<dbReference type="Gene3D" id="3.30.360.10">
    <property type="entry name" value="Dihydrodipicolinate Reductase, domain 2"/>
    <property type="match status" value="1"/>
</dbReference>
<evidence type="ECO:0000256" key="3">
    <source>
        <dbReference type="ARBA" id="ARBA00006753"/>
    </source>
</evidence>
<dbReference type="RefSeq" id="WP_145155258.1">
    <property type="nucleotide sequence ID" value="NZ_VNIM01000121.1"/>
</dbReference>
<keyword evidence="8 12" id="KW-0521">NADP</keyword>
<name>A0A558QTP9_9SPHN</name>
<dbReference type="FunFam" id="3.30.360.10:FF:000005">
    <property type="entry name" value="Homoserine dehydrogenase"/>
    <property type="match status" value="1"/>
</dbReference>
<evidence type="ECO:0000256" key="4">
    <source>
        <dbReference type="ARBA" id="ARBA00013213"/>
    </source>
</evidence>
<dbReference type="PANTHER" id="PTHR43331:SF1">
    <property type="entry name" value="HOMOSERINE DEHYDROGENASE"/>
    <property type="match status" value="1"/>
</dbReference>
<comment type="caution">
    <text evidence="15">The sequence shown here is derived from an EMBL/GenBank/DDBJ whole genome shotgun (WGS) entry which is preliminary data.</text>
</comment>
<dbReference type="InterPro" id="IPR019811">
    <property type="entry name" value="HDH_CS"/>
</dbReference>
<feature type="active site" description="Proton donor" evidence="11">
    <location>
        <position position="207"/>
    </location>
</feature>
<evidence type="ECO:0000313" key="16">
    <source>
        <dbReference type="Proteomes" id="UP000318681"/>
    </source>
</evidence>
<evidence type="ECO:0000256" key="1">
    <source>
        <dbReference type="ARBA" id="ARBA00005056"/>
    </source>
</evidence>
<evidence type="ECO:0000256" key="7">
    <source>
        <dbReference type="ARBA" id="ARBA00022697"/>
    </source>
</evidence>
<reference evidence="15 16" key="1">
    <citation type="submission" date="2019-07" db="EMBL/GenBank/DDBJ databases">
        <title>Sphingomonas solaris sp. nov., isolated from a solar panel from Boston, Massachusetts.</title>
        <authorList>
            <person name="Tanner K."/>
            <person name="Pascual J."/>
            <person name="Mancuso C."/>
            <person name="Pereto J."/>
            <person name="Khalil A."/>
            <person name="Vilanova C."/>
        </authorList>
    </citation>
    <scope>NUCLEOTIDE SEQUENCE [LARGE SCALE GENOMIC DNA]</scope>
    <source>
        <strain evidence="15 16">R4DWN</strain>
    </source>
</reference>
<dbReference type="InterPro" id="IPR005106">
    <property type="entry name" value="Asp/hSer_DH_NAD-bd"/>
</dbReference>
<evidence type="ECO:0000256" key="12">
    <source>
        <dbReference type="PIRSR" id="PIRSR000098-2"/>
    </source>
</evidence>
<evidence type="ECO:0000256" key="9">
    <source>
        <dbReference type="ARBA" id="ARBA00023002"/>
    </source>
</evidence>
<dbReference type="SUPFAM" id="SSF55347">
    <property type="entry name" value="Glyceraldehyde-3-phosphate dehydrogenase-like, C-terminal domain"/>
    <property type="match status" value="1"/>
</dbReference>
<keyword evidence="16" id="KW-1185">Reference proteome</keyword>
<evidence type="ECO:0000256" key="10">
    <source>
        <dbReference type="ARBA" id="ARBA00023167"/>
    </source>
</evidence>
<dbReference type="Pfam" id="PF00742">
    <property type="entry name" value="Homoserine_dh"/>
    <property type="match status" value="1"/>
</dbReference>
<feature type="domain" description="ACT" evidence="14">
    <location>
        <begin position="351"/>
        <end position="423"/>
    </location>
</feature>
<dbReference type="PROSITE" id="PS51671">
    <property type="entry name" value="ACT"/>
    <property type="match status" value="1"/>
</dbReference>
<dbReference type="UniPathway" id="UPA00051">
    <property type="reaction ID" value="UER00465"/>
</dbReference>
<gene>
    <name evidence="15" type="ORF">FOY91_18935</name>
</gene>
<dbReference type="CDD" id="cd04881">
    <property type="entry name" value="ACT_HSDH-Hom"/>
    <property type="match status" value="1"/>
</dbReference>
<keyword evidence="9" id="KW-0560">Oxidoreductase</keyword>
<dbReference type="NCBIfam" id="NF004976">
    <property type="entry name" value="PRK06349.1"/>
    <property type="match status" value="1"/>
</dbReference>
<dbReference type="InterPro" id="IPR002912">
    <property type="entry name" value="ACT_dom"/>
</dbReference>
<sequence length="430" mass="44560">MTKPLRIALAGLGTVGGGVVKLLDANAALITRRAGRPIEIVAVSARDRTRDRGVDLSRFEWVDDALTLSARDDIDVVVELIGGADGPALTLARTTLAASKAFVTANKAMIAHHGVELAGAAEASGTALKYEAAVAGGIPVIKGLREGAAANVIGHVYGILNGTCNYILTTMEKEGRDFNEVLGEAQALGYAEADPSFDIDGVDAAHKLSILATLAFGTELDFGSVAISGIRHVIAADIAEAAAMGYRVRLVGLAEESRKGLFQRVHACLVPLDHPLAHVSGSLNAVVAEGNFVGRLFFEGRGAGEGPTASAVVADLIDIARGEYGPAFAMPVASLARPGPAPAGERRGRAYLRFTVADRPGVLAEITAAMRDAGVSIESMIQRGATADGSVLLALVTHVCPERAVGDALNRLEGSQSIVGKPMLMHILDI</sequence>
<keyword evidence="10" id="KW-0486">Methionine biosynthesis</keyword>
<evidence type="ECO:0000256" key="6">
    <source>
        <dbReference type="ARBA" id="ARBA00022605"/>
    </source>
</evidence>
<dbReference type="EC" id="1.1.1.3" evidence="4"/>
<dbReference type="InterPro" id="IPR001342">
    <property type="entry name" value="HDH_cat"/>
</dbReference>
<dbReference type="GO" id="GO:0009086">
    <property type="term" value="P:methionine biosynthetic process"/>
    <property type="evidence" value="ECO:0007669"/>
    <property type="project" value="UniProtKB-KW"/>
</dbReference>
<dbReference type="GO" id="GO:0009088">
    <property type="term" value="P:threonine biosynthetic process"/>
    <property type="evidence" value="ECO:0007669"/>
    <property type="project" value="UniProtKB-UniPathway"/>
</dbReference>
<comment type="similarity">
    <text evidence="3 13">Belongs to the homoserine dehydrogenase family.</text>
</comment>
<dbReference type="InterPro" id="IPR045865">
    <property type="entry name" value="ACT-like_dom_sf"/>
</dbReference>
<dbReference type="PANTHER" id="PTHR43331">
    <property type="entry name" value="HOMOSERINE DEHYDROGENASE"/>
    <property type="match status" value="1"/>
</dbReference>
<dbReference type="InterPro" id="IPR016204">
    <property type="entry name" value="HDH"/>
</dbReference>
<dbReference type="InterPro" id="IPR036291">
    <property type="entry name" value="NAD(P)-bd_dom_sf"/>
</dbReference>
<dbReference type="Gene3D" id="3.30.70.260">
    <property type="match status" value="1"/>
</dbReference>
<evidence type="ECO:0000259" key="14">
    <source>
        <dbReference type="PROSITE" id="PS51671"/>
    </source>
</evidence>
<dbReference type="Pfam" id="PF01842">
    <property type="entry name" value="ACT"/>
    <property type="match status" value="1"/>
</dbReference>
<dbReference type="PROSITE" id="PS01042">
    <property type="entry name" value="HOMOSER_DHGENASE"/>
    <property type="match status" value="1"/>
</dbReference>
<accession>A0A558QTP9</accession>
<protein>
    <recommendedName>
        <fullName evidence="5">Homoserine dehydrogenase</fullName>
        <ecNumber evidence="4">1.1.1.3</ecNumber>
    </recommendedName>
</protein>
<evidence type="ECO:0000256" key="8">
    <source>
        <dbReference type="ARBA" id="ARBA00022857"/>
    </source>
</evidence>
<dbReference type="EMBL" id="VNIM01000121">
    <property type="protein sequence ID" value="TVV70504.1"/>
    <property type="molecule type" value="Genomic_DNA"/>
</dbReference>
<dbReference type="GO" id="GO:0050661">
    <property type="term" value="F:NADP binding"/>
    <property type="evidence" value="ECO:0007669"/>
    <property type="project" value="InterPro"/>
</dbReference>
<proteinExistence type="inferred from homology"/>
<evidence type="ECO:0000256" key="13">
    <source>
        <dbReference type="RuleBase" id="RU004171"/>
    </source>
</evidence>
<evidence type="ECO:0000313" key="15">
    <source>
        <dbReference type="EMBL" id="TVV70504.1"/>
    </source>
</evidence>
<dbReference type="AlphaFoldDB" id="A0A558QTP9"/>
<keyword evidence="6" id="KW-0028">Amino-acid biosynthesis</keyword>
<evidence type="ECO:0000256" key="5">
    <source>
        <dbReference type="ARBA" id="ARBA00013376"/>
    </source>
</evidence>
<dbReference type="PIRSF" id="PIRSF000098">
    <property type="entry name" value="Homoser_dehydrog"/>
    <property type="match status" value="1"/>
</dbReference>
<organism evidence="15 16">
    <name type="scientific">Alterirhizorhabdus solaris</name>
    <dbReference type="NCBI Taxonomy" id="2529389"/>
    <lineage>
        <taxon>Bacteria</taxon>
        <taxon>Pseudomonadati</taxon>
        <taxon>Pseudomonadota</taxon>
        <taxon>Alphaproteobacteria</taxon>
        <taxon>Sphingomonadales</taxon>
        <taxon>Rhizorhabdaceae</taxon>
        <taxon>Alterirhizorhabdus</taxon>
    </lineage>
</organism>
<feature type="binding site" evidence="12">
    <location>
        <begin position="10"/>
        <end position="17"/>
    </location>
    <ligand>
        <name>NADP(+)</name>
        <dbReference type="ChEBI" id="CHEBI:58349"/>
    </ligand>
</feature>
<dbReference type="SUPFAM" id="SSF51735">
    <property type="entry name" value="NAD(P)-binding Rossmann-fold domains"/>
    <property type="match status" value="1"/>
</dbReference>
<dbReference type="Pfam" id="PF03447">
    <property type="entry name" value="NAD_binding_3"/>
    <property type="match status" value="1"/>
</dbReference>
<comment type="pathway">
    <text evidence="1">Amino-acid biosynthesis; L-threonine biosynthesis; L-threonine from L-aspartate: step 3/5.</text>
</comment>
<dbReference type="GO" id="GO:0004412">
    <property type="term" value="F:homoserine dehydrogenase activity"/>
    <property type="evidence" value="ECO:0007669"/>
    <property type="project" value="UniProtKB-EC"/>
</dbReference>
<comment type="pathway">
    <text evidence="2">Amino-acid biosynthesis; L-methionine biosynthesis via de novo pathway; L-homoserine from L-aspartate: step 3/3.</text>
</comment>
<dbReference type="Proteomes" id="UP000318681">
    <property type="component" value="Unassembled WGS sequence"/>
</dbReference>